<sequence length="104" mass="11928">MVEEWLAGSWVWSMENTVHEWERDRLLTLKVRHITLLKRMLEAQEQQVTMVARAVKAVKEDHLMLDSILALEVTFVSPTTQPLALALPAPWQLPAAQLQASQWA</sequence>
<gene>
    <name evidence="1" type="ORF">Y1Q_0022417</name>
</gene>
<protein>
    <submittedName>
        <fullName evidence="1">Uncharacterized protein</fullName>
    </submittedName>
</protein>
<comment type="caution">
    <text evidence="1">The sequence shown here is derived from an EMBL/GenBank/DDBJ whole genome shotgun (WGS) entry which is preliminary data.</text>
</comment>
<name>A0A151N0B5_ALLMI</name>
<dbReference type="AlphaFoldDB" id="A0A151N0B5"/>
<reference evidence="1 2" key="1">
    <citation type="journal article" date="2012" name="Genome Biol.">
        <title>Sequencing three crocodilian genomes to illuminate the evolution of archosaurs and amniotes.</title>
        <authorList>
            <person name="St John J.A."/>
            <person name="Braun E.L."/>
            <person name="Isberg S.R."/>
            <person name="Miles L.G."/>
            <person name="Chong A.Y."/>
            <person name="Gongora J."/>
            <person name="Dalzell P."/>
            <person name="Moran C."/>
            <person name="Bed'hom B."/>
            <person name="Abzhanov A."/>
            <person name="Burgess S.C."/>
            <person name="Cooksey A.M."/>
            <person name="Castoe T.A."/>
            <person name="Crawford N.G."/>
            <person name="Densmore L.D."/>
            <person name="Drew J.C."/>
            <person name="Edwards S.V."/>
            <person name="Faircloth B.C."/>
            <person name="Fujita M.K."/>
            <person name="Greenwold M.J."/>
            <person name="Hoffmann F.G."/>
            <person name="Howard J.M."/>
            <person name="Iguchi T."/>
            <person name="Janes D.E."/>
            <person name="Khan S.Y."/>
            <person name="Kohno S."/>
            <person name="de Koning A.J."/>
            <person name="Lance S.L."/>
            <person name="McCarthy F.M."/>
            <person name="McCormack J.E."/>
            <person name="Merchant M.E."/>
            <person name="Peterson D.G."/>
            <person name="Pollock D.D."/>
            <person name="Pourmand N."/>
            <person name="Raney B.J."/>
            <person name="Roessler K.A."/>
            <person name="Sanford J.R."/>
            <person name="Sawyer R.H."/>
            <person name="Schmidt C.J."/>
            <person name="Triplett E.W."/>
            <person name="Tuberville T.D."/>
            <person name="Venegas-Anaya M."/>
            <person name="Howard J.T."/>
            <person name="Jarvis E.D."/>
            <person name="Guillette L.J.Jr."/>
            <person name="Glenn T.C."/>
            <person name="Green R.E."/>
            <person name="Ray D.A."/>
        </authorList>
    </citation>
    <scope>NUCLEOTIDE SEQUENCE [LARGE SCALE GENOMIC DNA]</scope>
    <source>
        <strain evidence="1">KSC_2009_1</strain>
    </source>
</reference>
<dbReference type="EMBL" id="AKHW03004278">
    <property type="protein sequence ID" value="KYO30180.1"/>
    <property type="molecule type" value="Genomic_DNA"/>
</dbReference>
<accession>A0A151N0B5</accession>
<evidence type="ECO:0000313" key="1">
    <source>
        <dbReference type="EMBL" id="KYO30180.1"/>
    </source>
</evidence>
<dbReference type="Proteomes" id="UP000050525">
    <property type="component" value="Unassembled WGS sequence"/>
</dbReference>
<evidence type="ECO:0000313" key="2">
    <source>
        <dbReference type="Proteomes" id="UP000050525"/>
    </source>
</evidence>
<keyword evidence="2" id="KW-1185">Reference proteome</keyword>
<organism evidence="1 2">
    <name type="scientific">Alligator mississippiensis</name>
    <name type="common">American alligator</name>
    <dbReference type="NCBI Taxonomy" id="8496"/>
    <lineage>
        <taxon>Eukaryota</taxon>
        <taxon>Metazoa</taxon>
        <taxon>Chordata</taxon>
        <taxon>Craniata</taxon>
        <taxon>Vertebrata</taxon>
        <taxon>Euteleostomi</taxon>
        <taxon>Archelosauria</taxon>
        <taxon>Archosauria</taxon>
        <taxon>Crocodylia</taxon>
        <taxon>Alligatoridae</taxon>
        <taxon>Alligatorinae</taxon>
        <taxon>Alligator</taxon>
    </lineage>
</organism>
<proteinExistence type="predicted"/>